<protein>
    <submittedName>
        <fullName evidence="1">Uncharacterized protein</fullName>
    </submittedName>
</protein>
<dbReference type="EMBL" id="KR029608">
    <property type="protein sequence ID" value="AKH48705.1"/>
    <property type="molecule type" value="Genomic_DNA"/>
</dbReference>
<sequence length="58" mass="6276">MVVTFNLISGFLTNGVLITTSSDINPKPAHTFLVVTCANVEVISNFETYDGSILDRLS</sequence>
<reference evidence="1" key="2">
    <citation type="submission" date="2015-03" db="EMBL/GenBank/DDBJ databases">
        <authorList>
            <person name="Chow C.-E.T."/>
            <person name="Winget D.M."/>
            <person name="White R.A.III."/>
            <person name="Hallam S.J."/>
            <person name="Suttle C.A."/>
        </authorList>
    </citation>
    <scope>NUCLEOTIDE SEQUENCE</scope>
    <source>
        <strain evidence="1">Oxic3_2</strain>
    </source>
</reference>
<evidence type="ECO:0000313" key="1">
    <source>
        <dbReference type="EMBL" id="AKH48705.1"/>
    </source>
</evidence>
<reference evidence="1" key="1">
    <citation type="journal article" date="2015" name="Front. Microbiol.">
        <title>Combining genomic sequencing methods to explore viral diversity and reveal potential virus-host interactions.</title>
        <authorList>
            <person name="Chow C.E."/>
            <person name="Winget D.M."/>
            <person name="White R.A.III."/>
            <person name="Hallam S.J."/>
            <person name="Suttle C.A."/>
        </authorList>
    </citation>
    <scope>NUCLEOTIDE SEQUENCE</scope>
    <source>
        <strain evidence="1">Oxic3_2</strain>
    </source>
</reference>
<organism evidence="1">
    <name type="scientific">uncultured marine virus</name>
    <dbReference type="NCBI Taxonomy" id="186617"/>
    <lineage>
        <taxon>Viruses</taxon>
        <taxon>environmental samples</taxon>
    </lineage>
</organism>
<name>A0A0F7L9V9_9VIRU</name>
<accession>A0A0F7L9V9</accession>
<proteinExistence type="predicted"/>